<sequence length="166" mass="18935">MKLKKIMILLSLIVVLVLTGCSKGNNAPDSIAEGSSPIETEEADPTAAAPQYIAEGNYEGDELGIVKTLNLYVKAFYERDHEAFYKTLSKDNYREIDSFKKYFVSMDKLDFSVKPHPTPPEGIKSVVVDYKQKLDDRKDITNEQQIFYFIFEDGSWKLNAIADYWT</sequence>
<evidence type="ECO:0000256" key="1">
    <source>
        <dbReference type="SAM" id="SignalP"/>
    </source>
</evidence>
<feature type="chain" id="PRO_5039708632" description="DUF4878 domain-containing protein" evidence="1">
    <location>
        <begin position="28"/>
        <end position="166"/>
    </location>
</feature>
<dbReference type="KEGG" id="cohn:KCTCHS21_09520"/>
<organism evidence="2 3">
    <name type="scientific">Cohnella abietis</name>
    <dbReference type="NCBI Taxonomy" id="2507935"/>
    <lineage>
        <taxon>Bacteria</taxon>
        <taxon>Bacillati</taxon>
        <taxon>Bacillota</taxon>
        <taxon>Bacilli</taxon>
        <taxon>Bacillales</taxon>
        <taxon>Paenibacillaceae</taxon>
        <taxon>Cohnella</taxon>
    </lineage>
</organism>
<keyword evidence="3" id="KW-1185">Reference proteome</keyword>
<name>A0A3T1D0C3_9BACL</name>
<dbReference type="EMBL" id="AP019400">
    <property type="protein sequence ID" value="BBI31553.1"/>
    <property type="molecule type" value="Genomic_DNA"/>
</dbReference>
<dbReference type="AlphaFoldDB" id="A0A3T1D0C3"/>
<accession>A0A3T1D0C3</accession>
<reference evidence="2 3" key="1">
    <citation type="submission" date="2019-01" db="EMBL/GenBank/DDBJ databases">
        <title>Complete genome sequence of Cohnella hallensis HS21 isolated from Korean fir (Abies koreana) rhizospheric soil.</title>
        <authorList>
            <person name="Jiang L."/>
            <person name="Kang S.W."/>
            <person name="Kim S."/>
            <person name="Jung J."/>
            <person name="Kim C.Y."/>
            <person name="Kim D.H."/>
            <person name="Kim S.W."/>
            <person name="Lee J."/>
        </authorList>
    </citation>
    <scope>NUCLEOTIDE SEQUENCE [LARGE SCALE GENOMIC DNA]</scope>
    <source>
        <strain evidence="2 3">HS21</strain>
    </source>
</reference>
<dbReference type="Proteomes" id="UP000289856">
    <property type="component" value="Chromosome"/>
</dbReference>
<proteinExistence type="predicted"/>
<dbReference type="PROSITE" id="PS51257">
    <property type="entry name" value="PROKAR_LIPOPROTEIN"/>
    <property type="match status" value="1"/>
</dbReference>
<evidence type="ECO:0008006" key="4">
    <source>
        <dbReference type="Google" id="ProtNLM"/>
    </source>
</evidence>
<evidence type="ECO:0000313" key="2">
    <source>
        <dbReference type="EMBL" id="BBI31553.1"/>
    </source>
</evidence>
<protein>
    <recommendedName>
        <fullName evidence="4">DUF4878 domain-containing protein</fullName>
    </recommendedName>
</protein>
<keyword evidence="1" id="KW-0732">Signal</keyword>
<evidence type="ECO:0000313" key="3">
    <source>
        <dbReference type="Proteomes" id="UP000289856"/>
    </source>
</evidence>
<feature type="signal peptide" evidence="1">
    <location>
        <begin position="1"/>
        <end position="27"/>
    </location>
</feature>
<gene>
    <name evidence="2" type="ORF">KCTCHS21_09520</name>
</gene>